<dbReference type="EMBL" id="JASZZX010000075">
    <property type="protein sequence ID" value="MDM3930314.1"/>
    <property type="molecule type" value="Genomic_DNA"/>
</dbReference>
<evidence type="ECO:0000256" key="1">
    <source>
        <dbReference type="SAM" id="MobiDB-lite"/>
    </source>
</evidence>
<evidence type="ECO:0000313" key="4">
    <source>
        <dbReference type="Proteomes" id="UP001529272"/>
    </source>
</evidence>
<protein>
    <submittedName>
        <fullName evidence="3">Sensor domain-containing protein</fullName>
    </submittedName>
</protein>
<organism evidence="3 4">
    <name type="scientific">Mycobacterium intracellulare subsp. chimaera</name>
    <dbReference type="NCBI Taxonomy" id="222805"/>
    <lineage>
        <taxon>Bacteria</taxon>
        <taxon>Bacillati</taxon>
        <taxon>Actinomycetota</taxon>
        <taxon>Actinomycetes</taxon>
        <taxon>Mycobacteriales</taxon>
        <taxon>Mycobacteriaceae</taxon>
        <taxon>Mycobacterium</taxon>
        <taxon>Mycobacterium avium complex (MAC)</taxon>
    </lineage>
</organism>
<feature type="compositionally biased region" description="Pro residues" evidence="1">
    <location>
        <begin position="29"/>
        <end position="46"/>
    </location>
</feature>
<dbReference type="InterPro" id="IPR038232">
    <property type="entry name" value="PknH-like_Extracell_sf"/>
</dbReference>
<comment type="caution">
    <text evidence="3">The sequence shown here is derived from an EMBL/GenBank/DDBJ whole genome shotgun (WGS) entry which is preliminary data.</text>
</comment>
<dbReference type="InterPro" id="IPR026954">
    <property type="entry name" value="PknH-like_Extracell"/>
</dbReference>
<reference evidence="3 4" key="2">
    <citation type="submission" date="2023-06" db="EMBL/GenBank/DDBJ databases">
        <title>Itaconate inhibition of nontuberculous mycobacteria.</title>
        <authorList>
            <person name="Breen P."/>
            <person name="Zimbric M."/>
            <person name="Caverly L."/>
        </authorList>
    </citation>
    <scope>NUCLEOTIDE SEQUENCE [LARGE SCALE GENOMIC DNA]</scope>
    <source>
        <strain evidence="3 4">FLAC1071</strain>
    </source>
</reference>
<feature type="compositionally biased region" description="Low complexity" evidence="1">
    <location>
        <begin position="19"/>
        <end position="28"/>
    </location>
</feature>
<evidence type="ECO:0000313" key="3">
    <source>
        <dbReference type="EMBL" id="MDM3930314.1"/>
    </source>
</evidence>
<gene>
    <name evidence="3" type="ORF">QRB35_30765</name>
</gene>
<name>A0ABT7PAK9_MYCIT</name>
<keyword evidence="4" id="KW-1185">Reference proteome</keyword>
<proteinExistence type="predicted"/>
<dbReference type="Gene3D" id="3.40.1000.70">
    <property type="entry name" value="PknH-like extracellular domain"/>
    <property type="match status" value="1"/>
</dbReference>
<dbReference type="Proteomes" id="UP001529272">
    <property type="component" value="Unassembled WGS sequence"/>
</dbReference>
<reference evidence="4" key="1">
    <citation type="submission" date="2023-06" db="EMBL/GenBank/DDBJ databases">
        <title>Itaconate inhibition of nontuberculous mycobacteria.</title>
        <authorList>
            <person name="Spilker T."/>
        </authorList>
    </citation>
    <scope>NUCLEOTIDE SEQUENCE [LARGE SCALE GENOMIC DNA]</scope>
    <source>
        <strain evidence="4">FLAC1071</strain>
    </source>
</reference>
<evidence type="ECO:0000259" key="2">
    <source>
        <dbReference type="Pfam" id="PF14032"/>
    </source>
</evidence>
<accession>A0ABT7PAK9</accession>
<dbReference type="RefSeq" id="WP_158514589.1">
    <property type="nucleotide sequence ID" value="NZ_CP012886.2"/>
</dbReference>
<feature type="region of interest" description="Disordered" evidence="1">
    <location>
        <begin position="17"/>
        <end position="46"/>
    </location>
</feature>
<feature type="domain" description="PknH-like extracellular" evidence="2">
    <location>
        <begin position="51"/>
        <end position="233"/>
    </location>
</feature>
<dbReference type="Pfam" id="PF14032">
    <property type="entry name" value="PknH_C"/>
    <property type="match status" value="1"/>
</dbReference>
<sequence length="240" mass="24148">MAIAVIAAFVSGCGGVDGPSSRPVAAPASPSPAAAPAPPPPPAPPAPIVIEDAQLPRMVPLEAHVAEVVGASRLEAMAKATGPGLLEDYADPAGCAGALVPATKSAYEGSGVRATYVQALHDPARNQVHRVVNTVSTFESAAQATQFATEQAVAWQGCQTVPIVLDGNEGHPSTWVVSDVAQHDGLLTGRGLPPDSAIRCQRALKANLNVVADVLVCADTVTNAAAALATEIAGHLGQAT</sequence>